<evidence type="ECO:0000313" key="3">
    <source>
        <dbReference type="Proteomes" id="UP000240978"/>
    </source>
</evidence>
<gene>
    <name evidence="2" type="ORF">CLV42_102473</name>
</gene>
<proteinExistence type="predicted"/>
<reference evidence="2 3" key="1">
    <citation type="submission" date="2018-03" db="EMBL/GenBank/DDBJ databases">
        <title>Genomic Encyclopedia of Archaeal and Bacterial Type Strains, Phase II (KMG-II): from individual species to whole genera.</title>
        <authorList>
            <person name="Goeker M."/>
        </authorList>
    </citation>
    <scope>NUCLEOTIDE SEQUENCE [LARGE SCALE GENOMIC DNA]</scope>
    <source>
        <strain evidence="2 3">DSM 18107</strain>
    </source>
</reference>
<dbReference type="PANTHER" id="PTHR14097">
    <property type="entry name" value="OXIDOREDUCTASE HTATIP2"/>
    <property type="match status" value="1"/>
</dbReference>
<evidence type="ECO:0000259" key="1">
    <source>
        <dbReference type="Pfam" id="PF13460"/>
    </source>
</evidence>
<dbReference type="InterPro" id="IPR036291">
    <property type="entry name" value="NAD(P)-bd_dom_sf"/>
</dbReference>
<evidence type="ECO:0000313" key="2">
    <source>
        <dbReference type="EMBL" id="PSL34899.1"/>
    </source>
</evidence>
<organism evidence="2 3">
    <name type="scientific">Chitinophaga ginsengisoli</name>
    <dbReference type="NCBI Taxonomy" id="363837"/>
    <lineage>
        <taxon>Bacteria</taxon>
        <taxon>Pseudomonadati</taxon>
        <taxon>Bacteroidota</taxon>
        <taxon>Chitinophagia</taxon>
        <taxon>Chitinophagales</taxon>
        <taxon>Chitinophagaceae</taxon>
        <taxon>Chitinophaga</taxon>
    </lineage>
</organism>
<dbReference type="InterPro" id="IPR016040">
    <property type="entry name" value="NAD(P)-bd_dom"/>
</dbReference>
<dbReference type="AlphaFoldDB" id="A0A2P8GLP9"/>
<feature type="domain" description="NAD(P)-binding" evidence="1">
    <location>
        <begin position="7"/>
        <end position="131"/>
    </location>
</feature>
<sequence>MKALIIGATGATGKDLVNVLLQDADYSEVVIFVRRSTGIVHPRLIEVLTDFDRLEEVAGHIQGDILFSCLGTTLKAAGSKEKQWHIDYEIPLAFAKIARRNGVPGVVLLSAYGASSRSKVFYSWTKGKLEDSITQLTFGQYIIFKPGLLLRKDTDRIGERISAGLLAFLNRLGILRKFRPLATATLAQKIAKAPKVFLAGMHIVALDDINSF</sequence>
<dbReference type="Proteomes" id="UP000240978">
    <property type="component" value="Unassembled WGS sequence"/>
</dbReference>
<dbReference type="Pfam" id="PF13460">
    <property type="entry name" value="NAD_binding_10"/>
    <property type="match status" value="1"/>
</dbReference>
<protein>
    <submittedName>
        <fullName evidence="2">Putative NAD(P)-binding protein</fullName>
    </submittedName>
</protein>
<dbReference type="EMBL" id="PYGK01000002">
    <property type="protein sequence ID" value="PSL34899.1"/>
    <property type="molecule type" value="Genomic_DNA"/>
</dbReference>
<comment type="caution">
    <text evidence="2">The sequence shown here is derived from an EMBL/GenBank/DDBJ whole genome shotgun (WGS) entry which is preliminary data.</text>
</comment>
<dbReference type="Gene3D" id="3.40.50.720">
    <property type="entry name" value="NAD(P)-binding Rossmann-like Domain"/>
    <property type="match status" value="1"/>
</dbReference>
<accession>A0A2P8GLP9</accession>
<dbReference type="SUPFAM" id="SSF51735">
    <property type="entry name" value="NAD(P)-binding Rossmann-fold domains"/>
    <property type="match status" value="1"/>
</dbReference>
<keyword evidence="3" id="KW-1185">Reference proteome</keyword>
<name>A0A2P8GLP9_9BACT</name>
<dbReference type="OrthoDB" id="9798632at2"/>
<dbReference type="PANTHER" id="PTHR14097:SF7">
    <property type="entry name" value="OXIDOREDUCTASE HTATIP2"/>
    <property type="match status" value="1"/>
</dbReference>
<dbReference type="RefSeq" id="WP_106601154.1">
    <property type="nucleotide sequence ID" value="NZ_PYGK01000002.1"/>
</dbReference>